<keyword evidence="3 4" id="KW-0808">Transferase</keyword>
<evidence type="ECO:0000256" key="3">
    <source>
        <dbReference type="ARBA" id="ARBA00022679"/>
    </source>
</evidence>
<keyword evidence="2 4" id="KW-0489">Methyltransferase</keyword>
<reference evidence="4 5" key="1">
    <citation type="submission" date="2018-08" db="EMBL/GenBank/DDBJ databases">
        <title>The metabolism and importance of syntrophic acetate oxidation coupled to methane or sulfide production in haloalkaline environments.</title>
        <authorList>
            <person name="Timmers P.H.A."/>
            <person name="Vavourakis C.D."/>
            <person name="Sorokin D.Y."/>
            <person name="Sinninghe Damste J.S."/>
            <person name="Muyzer G."/>
            <person name="Stams A.J.M."/>
            <person name="Plugge C.M."/>
        </authorList>
    </citation>
    <scope>NUCLEOTIDE SEQUENCE [LARGE SCALE GENOMIC DNA]</scope>
    <source>
        <strain evidence="4">MSAO_Arc3</strain>
    </source>
</reference>
<dbReference type="AlphaFoldDB" id="A0A424YPQ6"/>
<dbReference type="Proteomes" id="UP000284763">
    <property type="component" value="Unassembled WGS sequence"/>
</dbReference>
<proteinExistence type="inferred from homology"/>
<accession>A0A424YPQ6</accession>
<dbReference type="Gene3D" id="3.20.20.20">
    <property type="entry name" value="Dihydropteroate synthase-like"/>
    <property type="match status" value="1"/>
</dbReference>
<gene>
    <name evidence="4" type="primary">mtrH</name>
    <name evidence="4" type="ORF">D5R95_08435</name>
</gene>
<evidence type="ECO:0000256" key="1">
    <source>
        <dbReference type="ARBA" id="ARBA00006230"/>
    </source>
</evidence>
<sequence length="217" mass="23435">MFRFQKDQTICNIAGTKVGGQPGELPSVIAGTIFYKGHKIVSDPTKGLFDKSSAEELINIQQQGSDETKIPSIIHIYAESSESIIRYIDFIDNISDVPFIVDSSEPDVRINASKHVTETGLADRAIYNSLNMSTEYEEIEALKISDVDSAIILGFNAVDSSLDGRISLLDNGGNLLDKGLIDVAEECGIRNKLIDPSITPMGNGAGIALRMSIVSKA</sequence>
<dbReference type="Pfam" id="PF02007">
    <property type="entry name" value="MtrH"/>
    <property type="match status" value="1"/>
</dbReference>
<dbReference type="InterPro" id="IPR011005">
    <property type="entry name" value="Dihydropteroate_synth-like_sf"/>
</dbReference>
<evidence type="ECO:0000256" key="2">
    <source>
        <dbReference type="ARBA" id="ARBA00022603"/>
    </source>
</evidence>
<organism evidence="4 5">
    <name type="scientific">Methanosalsum natronophilum</name>
    <dbReference type="NCBI Taxonomy" id="768733"/>
    <lineage>
        <taxon>Archaea</taxon>
        <taxon>Methanobacteriati</taxon>
        <taxon>Methanobacteriota</taxon>
        <taxon>Stenosarchaea group</taxon>
        <taxon>Methanomicrobia</taxon>
        <taxon>Methanosarcinales</taxon>
        <taxon>Methanosarcinaceae</taxon>
        <taxon>Methanosalsum</taxon>
    </lineage>
</organism>
<dbReference type="EC" id="2.1.1.86" evidence="4"/>
<dbReference type="SUPFAM" id="SSF51717">
    <property type="entry name" value="Dihydropteroate synthetase-like"/>
    <property type="match status" value="1"/>
</dbReference>
<feature type="non-terminal residue" evidence="4">
    <location>
        <position position="217"/>
    </location>
</feature>
<comment type="similarity">
    <text evidence="1">Belongs to the MtrH family.</text>
</comment>
<evidence type="ECO:0000313" key="5">
    <source>
        <dbReference type="Proteomes" id="UP000284763"/>
    </source>
</evidence>
<evidence type="ECO:0000313" key="4">
    <source>
        <dbReference type="EMBL" id="RQD80957.1"/>
    </source>
</evidence>
<dbReference type="GO" id="GO:0008168">
    <property type="term" value="F:methyltransferase activity"/>
    <property type="evidence" value="ECO:0007669"/>
    <property type="project" value="UniProtKB-KW"/>
</dbReference>
<dbReference type="InterPro" id="IPR023467">
    <property type="entry name" value="MeTrfase_MtrH/MtxH"/>
</dbReference>
<dbReference type="GO" id="GO:0032259">
    <property type="term" value="P:methylation"/>
    <property type="evidence" value="ECO:0007669"/>
    <property type="project" value="UniProtKB-KW"/>
</dbReference>
<protein>
    <submittedName>
        <fullName evidence="4">Tetrahydromethanopterin S-methyltransferase subunit H</fullName>
        <ecNumber evidence="4">2.1.1.86</ecNumber>
    </submittedName>
</protein>
<comment type="caution">
    <text evidence="4">The sequence shown here is derived from an EMBL/GenBank/DDBJ whole genome shotgun (WGS) entry which is preliminary data.</text>
</comment>
<dbReference type="InterPro" id="IPR028342">
    <property type="entry name" value="MtrH"/>
</dbReference>
<dbReference type="GO" id="GO:0006730">
    <property type="term" value="P:one-carbon metabolic process"/>
    <property type="evidence" value="ECO:0007669"/>
    <property type="project" value="InterPro"/>
</dbReference>
<dbReference type="EMBL" id="QZAB01000535">
    <property type="protein sequence ID" value="RQD80957.1"/>
    <property type="molecule type" value="Genomic_DNA"/>
</dbReference>
<dbReference type="NCBIfam" id="TIGR01114">
    <property type="entry name" value="mtrH"/>
    <property type="match status" value="1"/>
</dbReference>
<name>A0A424YPQ6_9EURY</name>